<proteinExistence type="predicted"/>
<accession>A0A9N9NYZ8</accession>
<dbReference type="AlphaFoldDB" id="A0A9N9NYZ8"/>
<gene>
    <name evidence="1" type="ORF">DERYTH_LOCUS18890</name>
</gene>
<name>A0A9N9NYZ8_9GLOM</name>
<dbReference type="Proteomes" id="UP000789405">
    <property type="component" value="Unassembled WGS sequence"/>
</dbReference>
<sequence length="69" mass="8092">LYQSELIQDSYLEVIVNYAQVFGWLKVLKYQQPHPWYSQGFSVKALKNAKNFIPVIEKAQPFEEPVYGI</sequence>
<evidence type="ECO:0000313" key="2">
    <source>
        <dbReference type="Proteomes" id="UP000789405"/>
    </source>
</evidence>
<evidence type="ECO:0000313" key="1">
    <source>
        <dbReference type="EMBL" id="CAG8773170.1"/>
    </source>
</evidence>
<protein>
    <submittedName>
        <fullName evidence="1">21118_t:CDS:1</fullName>
    </submittedName>
</protein>
<dbReference type="EMBL" id="CAJVPY010019855">
    <property type="protein sequence ID" value="CAG8773170.1"/>
    <property type="molecule type" value="Genomic_DNA"/>
</dbReference>
<keyword evidence="2" id="KW-1185">Reference proteome</keyword>
<reference evidence="1" key="1">
    <citation type="submission" date="2021-06" db="EMBL/GenBank/DDBJ databases">
        <authorList>
            <person name="Kallberg Y."/>
            <person name="Tangrot J."/>
            <person name="Rosling A."/>
        </authorList>
    </citation>
    <scope>NUCLEOTIDE SEQUENCE</scope>
    <source>
        <strain evidence="1">MA453B</strain>
    </source>
</reference>
<comment type="caution">
    <text evidence="1">The sequence shown here is derived from an EMBL/GenBank/DDBJ whole genome shotgun (WGS) entry which is preliminary data.</text>
</comment>
<organism evidence="1 2">
    <name type="scientific">Dentiscutata erythropus</name>
    <dbReference type="NCBI Taxonomy" id="1348616"/>
    <lineage>
        <taxon>Eukaryota</taxon>
        <taxon>Fungi</taxon>
        <taxon>Fungi incertae sedis</taxon>
        <taxon>Mucoromycota</taxon>
        <taxon>Glomeromycotina</taxon>
        <taxon>Glomeromycetes</taxon>
        <taxon>Diversisporales</taxon>
        <taxon>Gigasporaceae</taxon>
        <taxon>Dentiscutata</taxon>
    </lineage>
</organism>
<feature type="non-terminal residue" evidence="1">
    <location>
        <position position="1"/>
    </location>
</feature>